<evidence type="ECO:0000313" key="6">
    <source>
        <dbReference type="EMBL" id="KRL67234.1"/>
    </source>
</evidence>
<reference evidence="6 7" key="1">
    <citation type="journal article" date="2015" name="Genome Announc.">
        <title>Expanding the biotechnology potential of lactobacilli through comparative genomics of 213 strains and associated genera.</title>
        <authorList>
            <person name="Sun Z."/>
            <person name="Harris H.M."/>
            <person name="McCann A."/>
            <person name="Guo C."/>
            <person name="Argimon S."/>
            <person name="Zhang W."/>
            <person name="Yang X."/>
            <person name="Jeffery I.B."/>
            <person name="Cooney J.C."/>
            <person name="Kagawa T.F."/>
            <person name="Liu W."/>
            <person name="Song Y."/>
            <person name="Salvetti E."/>
            <person name="Wrobel A."/>
            <person name="Rasinkangas P."/>
            <person name="Parkhill J."/>
            <person name="Rea M.C."/>
            <person name="O'Sullivan O."/>
            <person name="Ritari J."/>
            <person name="Douillard F.P."/>
            <person name="Paul Ross R."/>
            <person name="Yang R."/>
            <person name="Briner A.E."/>
            <person name="Felis G.E."/>
            <person name="de Vos W.M."/>
            <person name="Barrangou R."/>
            <person name="Klaenhammer T.R."/>
            <person name="Caufield P.W."/>
            <person name="Cui Y."/>
            <person name="Zhang H."/>
            <person name="O'Toole P.W."/>
        </authorList>
    </citation>
    <scope>NUCLEOTIDE SEQUENCE [LARGE SCALE GENOMIC DNA]</scope>
    <source>
        <strain evidence="6 7">DSM 14857</strain>
    </source>
</reference>
<dbReference type="InterPro" id="IPR000847">
    <property type="entry name" value="LysR_HTH_N"/>
</dbReference>
<keyword evidence="4" id="KW-0804">Transcription</keyword>
<evidence type="ECO:0000256" key="3">
    <source>
        <dbReference type="ARBA" id="ARBA00023125"/>
    </source>
</evidence>
<dbReference type="SUPFAM" id="SSF46785">
    <property type="entry name" value="Winged helix' DNA-binding domain"/>
    <property type="match status" value="1"/>
</dbReference>
<keyword evidence="7" id="KW-1185">Reference proteome</keyword>
<dbReference type="CDD" id="cd05466">
    <property type="entry name" value="PBP2_LTTR_substrate"/>
    <property type="match status" value="1"/>
</dbReference>
<dbReference type="STRING" id="1423815.FC27_GL002082"/>
<dbReference type="Pfam" id="PF03466">
    <property type="entry name" value="LysR_substrate"/>
    <property type="match status" value="1"/>
</dbReference>
<comment type="caution">
    <text evidence="6">The sequence shown here is derived from an EMBL/GenBank/DDBJ whole genome shotgun (WGS) entry which is preliminary data.</text>
</comment>
<feature type="domain" description="HTH lysR-type" evidence="5">
    <location>
        <begin position="1"/>
        <end position="58"/>
    </location>
</feature>
<dbReference type="Gene3D" id="1.10.10.10">
    <property type="entry name" value="Winged helix-like DNA-binding domain superfamily/Winged helix DNA-binding domain"/>
    <property type="match status" value="1"/>
</dbReference>
<comment type="similarity">
    <text evidence="1">Belongs to the LysR transcriptional regulatory family.</text>
</comment>
<evidence type="ECO:0000256" key="2">
    <source>
        <dbReference type="ARBA" id="ARBA00023015"/>
    </source>
</evidence>
<evidence type="ECO:0000256" key="4">
    <source>
        <dbReference type="ARBA" id="ARBA00023163"/>
    </source>
</evidence>
<gene>
    <name evidence="6" type="ORF">FC27_GL002082</name>
</gene>
<keyword evidence="3" id="KW-0238">DNA-binding</keyword>
<proteinExistence type="inferred from homology"/>
<dbReference type="PROSITE" id="PS50931">
    <property type="entry name" value="HTH_LYSR"/>
    <property type="match status" value="1"/>
</dbReference>
<dbReference type="GO" id="GO:0003677">
    <property type="term" value="F:DNA binding"/>
    <property type="evidence" value="ECO:0007669"/>
    <property type="project" value="UniProtKB-KW"/>
</dbReference>
<dbReference type="EMBL" id="AZFA01000007">
    <property type="protein sequence ID" value="KRL67234.1"/>
    <property type="molecule type" value="Genomic_DNA"/>
</dbReference>
<dbReference type="InterPro" id="IPR036390">
    <property type="entry name" value="WH_DNA-bd_sf"/>
</dbReference>
<evidence type="ECO:0000256" key="1">
    <source>
        <dbReference type="ARBA" id="ARBA00009437"/>
    </source>
</evidence>
<sequence length="277" mass="31059">MLSQQMKVFMQVAESGSFTKASTELLLTPAAVMKHMNNLENDMGVTLLIRTHQGVQLTSAGESFYQSGKKILDSTNRAVSLARDVESAENVNIRIGSSLLNSSTVFTKLWLPIQKKYPQYKFSIVPFEDNQEKIISILSSLGEKIDIIVGSFNSKSMYQSSSYLPLGSYRFCIAVPKNHPLAKKKEVSFADMNGEKLVLVKHGDSPLIDELHDLIDKKYPQIKVVETSFYYDIDTFNQCEQSGSLLLSLDEWSDGSSFLCNDSFEGKLPSFLWCFIS</sequence>
<dbReference type="PANTHER" id="PTHR30419:SF8">
    <property type="entry name" value="NITROGEN ASSIMILATION TRANSCRIPTIONAL ACTIVATOR-RELATED"/>
    <property type="match status" value="1"/>
</dbReference>
<dbReference type="PATRIC" id="fig|1423815.3.peg.2135"/>
<evidence type="ECO:0000259" key="5">
    <source>
        <dbReference type="PROSITE" id="PS50931"/>
    </source>
</evidence>
<dbReference type="Gene3D" id="3.40.190.290">
    <property type="match status" value="1"/>
</dbReference>
<dbReference type="OrthoDB" id="9785745at2"/>
<dbReference type="FunFam" id="1.10.10.10:FF:000001">
    <property type="entry name" value="LysR family transcriptional regulator"/>
    <property type="match status" value="1"/>
</dbReference>
<dbReference type="InterPro" id="IPR005119">
    <property type="entry name" value="LysR_subst-bd"/>
</dbReference>
<accession>A0A0R1SL36</accession>
<dbReference type="RefSeq" id="WP_010625542.1">
    <property type="nucleotide sequence ID" value="NZ_AZFA01000007.1"/>
</dbReference>
<keyword evidence="2" id="KW-0805">Transcription regulation</keyword>
<dbReference type="eggNOG" id="COG0583">
    <property type="taxonomic scope" value="Bacteria"/>
</dbReference>
<dbReference type="GO" id="GO:0003700">
    <property type="term" value="F:DNA-binding transcription factor activity"/>
    <property type="evidence" value="ECO:0007669"/>
    <property type="project" value="InterPro"/>
</dbReference>
<dbReference type="Pfam" id="PF00126">
    <property type="entry name" value="HTH_1"/>
    <property type="match status" value="1"/>
</dbReference>
<name>A0A0R1SL36_9LACO</name>
<protein>
    <submittedName>
        <fullName evidence="6">LysR family transcriptional regulator</fullName>
    </submittedName>
</protein>
<dbReference type="GO" id="GO:0005829">
    <property type="term" value="C:cytosol"/>
    <property type="evidence" value="ECO:0007669"/>
    <property type="project" value="TreeGrafter"/>
</dbReference>
<dbReference type="Proteomes" id="UP000051647">
    <property type="component" value="Unassembled WGS sequence"/>
</dbReference>
<organism evidence="6 7">
    <name type="scientific">Companilactobacillus versmoldensis DSM 14857 = KCTC 3814</name>
    <dbReference type="NCBI Taxonomy" id="1423815"/>
    <lineage>
        <taxon>Bacteria</taxon>
        <taxon>Bacillati</taxon>
        <taxon>Bacillota</taxon>
        <taxon>Bacilli</taxon>
        <taxon>Lactobacillales</taxon>
        <taxon>Lactobacillaceae</taxon>
        <taxon>Companilactobacillus</taxon>
    </lineage>
</organism>
<dbReference type="PANTHER" id="PTHR30419">
    <property type="entry name" value="HTH-TYPE TRANSCRIPTIONAL REGULATOR YBHD"/>
    <property type="match status" value="1"/>
</dbReference>
<dbReference type="InterPro" id="IPR050950">
    <property type="entry name" value="HTH-type_LysR_regulators"/>
</dbReference>
<dbReference type="AlphaFoldDB" id="A0A0R1SL36"/>
<evidence type="ECO:0000313" key="7">
    <source>
        <dbReference type="Proteomes" id="UP000051647"/>
    </source>
</evidence>
<dbReference type="SUPFAM" id="SSF53850">
    <property type="entry name" value="Periplasmic binding protein-like II"/>
    <property type="match status" value="1"/>
</dbReference>
<dbReference type="InterPro" id="IPR036388">
    <property type="entry name" value="WH-like_DNA-bd_sf"/>
</dbReference>